<reference evidence="2" key="2">
    <citation type="journal article" date="2013" name="PLoS ONE">
        <title>Pseudomonas syringae pv. actinidiae from Recent Outbreaks of Kiwifruit Bacterial Canker Belong to Different Clones that Originated in China.</title>
        <authorList>
            <person name="Butler M.I."/>
            <person name="Stockwell P.A."/>
            <person name="Black M.A."/>
            <person name="Day R.C."/>
            <person name="Lamont I.L."/>
            <person name="Poulter R.T.M."/>
        </authorList>
    </citation>
    <scope>NUCLEOTIDE SEQUENCE</scope>
    <source>
        <strain evidence="2">ICMP19455</strain>
    </source>
</reference>
<sequence length="170" mass="17541">MSTAVRFGSYAFVGSAETLVIEEGDSSGITFGQARGDTCGSASETNRGDSSGITNQSVLDSETKLALYTIRTDSTGITYHTLLDAPAGFTSVIRKSDSTGITLGPKLGDARCITTGIVQGDSSMATLASAPSAKKPIRPRNGLLLTTPYGRGQSCLAYSISSYKGSAQHG</sequence>
<organism evidence="2">
    <name type="scientific">Pseudomonas syringae pv. actinidiae</name>
    <dbReference type="NCBI Taxonomy" id="103796"/>
    <lineage>
        <taxon>Bacteria</taxon>
        <taxon>Pseudomonadati</taxon>
        <taxon>Pseudomonadota</taxon>
        <taxon>Gammaproteobacteria</taxon>
        <taxon>Pseudomonadales</taxon>
        <taxon>Pseudomonadaceae</taxon>
        <taxon>Pseudomonas</taxon>
        <taxon>Pseudomonas syringae</taxon>
    </lineage>
</organism>
<accession>M1JLS9</accession>
<feature type="region of interest" description="Disordered" evidence="1">
    <location>
        <begin position="35"/>
        <end position="55"/>
    </location>
</feature>
<keyword evidence="2" id="KW-0675">Receptor</keyword>
<name>M1JLS9_PSESF</name>
<evidence type="ECO:0000256" key="1">
    <source>
        <dbReference type="SAM" id="MobiDB-lite"/>
    </source>
</evidence>
<reference evidence="2" key="1">
    <citation type="submission" date="2012-11" db="EMBL/GenBank/DDBJ databases">
        <authorList>
            <person name="Butler M."/>
            <person name="Stockwell P."/>
            <person name="Black M."/>
            <person name="Day R."/>
            <person name="Zhao Z."/>
            <person name="Huang L."/>
            <person name="Lamont I."/>
            <person name="Poulter R."/>
        </authorList>
    </citation>
    <scope>NUCLEOTIDE SEQUENCE</scope>
    <source>
        <strain evidence="2">ICMP19455</strain>
    </source>
</reference>
<evidence type="ECO:0000313" key="2">
    <source>
        <dbReference type="EMBL" id="AGE82662.1"/>
    </source>
</evidence>
<dbReference type="AlphaFoldDB" id="M1JLS9"/>
<protein>
    <submittedName>
        <fullName evidence="2">Haemin uptake system outer membrane receptor</fullName>
    </submittedName>
</protein>
<proteinExistence type="predicted"/>
<dbReference type="EMBL" id="KC148188">
    <property type="protein sequence ID" value="AGE82662.1"/>
    <property type="molecule type" value="Genomic_DNA"/>
</dbReference>
<feature type="compositionally biased region" description="Polar residues" evidence="1">
    <location>
        <begin position="40"/>
        <end position="55"/>
    </location>
</feature>